<evidence type="ECO:0000256" key="3">
    <source>
        <dbReference type="PROSITE-ProRule" id="PRU00339"/>
    </source>
</evidence>
<name>A0A7W5H0X3_9PORP</name>
<accession>A0A7W5H0X3</accession>
<feature type="repeat" description="TPR" evidence="3">
    <location>
        <begin position="524"/>
        <end position="557"/>
    </location>
</feature>
<dbReference type="SUPFAM" id="SSF48452">
    <property type="entry name" value="TPR-like"/>
    <property type="match status" value="2"/>
</dbReference>
<evidence type="ECO:0000313" key="6">
    <source>
        <dbReference type="Proteomes" id="UP000544222"/>
    </source>
</evidence>
<dbReference type="InterPro" id="IPR050498">
    <property type="entry name" value="Ycf3"/>
</dbReference>
<dbReference type="Pfam" id="PF13432">
    <property type="entry name" value="TPR_16"/>
    <property type="match status" value="1"/>
</dbReference>
<evidence type="ECO:0000313" key="5">
    <source>
        <dbReference type="EMBL" id="MBB3186034.1"/>
    </source>
</evidence>
<feature type="repeat" description="TPR" evidence="3">
    <location>
        <begin position="74"/>
        <end position="107"/>
    </location>
</feature>
<dbReference type="Pfam" id="PF25060">
    <property type="entry name" value="ARM_TT21_2nd"/>
    <property type="match status" value="1"/>
</dbReference>
<dbReference type="PROSITE" id="PS50005">
    <property type="entry name" value="TPR"/>
    <property type="match status" value="4"/>
</dbReference>
<reference evidence="5 6" key="1">
    <citation type="submission" date="2020-08" db="EMBL/GenBank/DDBJ databases">
        <title>Genomic Encyclopedia of Type Strains, Phase IV (KMG-IV): sequencing the most valuable type-strain genomes for metagenomic binning, comparative biology and taxonomic classification.</title>
        <authorList>
            <person name="Goeker M."/>
        </authorList>
    </citation>
    <scope>NUCLEOTIDE SEQUENCE [LARGE SCALE GENOMIC DNA]</scope>
    <source>
        <strain evidence="5 6">DSM 27471</strain>
    </source>
</reference>
<protein>
    <submittedName>
        <fullName evidence="5">Tetratricopeptide (TPR) repeat protein</fullName>
    </submittedName>
</protein>
<evidence type="ECO:0000256" key="1">
    <source>
        <dbReference type="ARBA" id="ARBA00022737"/>
    </source>
</evidence>
<sequence length="572" mass="65698">MNFSRYGIIVMLPLLVILPVTAKTKPSAQAILTTPRQVQFDYYFDEALRERLAGHWDAAFDLLQACQRLEPDNAEVYFELSKCYLQGNNDTKVISSLEKACQYDPRNVWYKSALAEQCLSDQNIEKAIAAYQSILKIDPENEDAVMMLISIYTQSGKLALAINELSQLEKIQGMSQDITVEKARLYFMMHQNKKGIDEVDKLINTYPHELKYQVLRGDIYLGQGMKKEALAEYQHVLLINPNQGDALYSLSKYYQAVGDTTMMMKVLDQMMKNKNVEVDTKLAVLKNLVTTPAYVSKVQAFLPALLSMYPDEEDLHNYQYMFDMMRNDTLKAESELKTMLDLDPQNKVTWMRMLDLQLQRQKYNKADSLCGVALSYFPNDPDLYFFKSVALFQLGDFRQVISYCHKALPLVPDENLNLRSQVYSQMGDTFYRLGEKDSTFWAYDQALKYQPNNIGTLNNYAYYLSLEKRDLPKAESMSARTIKAEPNNATFLDTYAWVFFVEGNYALAKIYSQQAIENGGDKNADVLEHYGDILYKAGDHEKAVEMWQKSLDAGNTSPIVKKEVETKTYIPK</sequence>
<gene>
    <name evidence="5" type="ORF">FHX64_000197</name>
</gene>
<keyword evidence="6" id="KW-1185">Reference proteome</keyword>
<comment type="caution">
    <text evidence="5">The sequence shown here is derived from an EMBL/GenBank/DDBJ whole genome shotgun (WGS) entry which is preliminary data.</text>
</comment>
<dbReference type="PANTHER" id="PTHR44858">
    <property type="entry name" value="TETRATRICOPEPTIDE REPEAT PROTEIN 6"/>
    <property type="match status" value="1"/>
</dbReference>
<dbReference type="InterPro" id="IPR011990">
    <property type="entry name" value="TPR-like_helical_dom_sf"/>
</dbReference>
<feature type="repeat" description="TPR" evidence="3">
    <location>
        <begin position="210"/>
        <end position="243"/>
    </location>
</feature>
<evidence type="ECO:0000259" key="4">
    <source>
        <dbReference type="Pfam" id="PF25060"/>
    </source>
</evidence>
<organism evidence="5 6">
    <name type="scientific">Microbacter margulisiae</name>
    <dbReference type="NCBI Taxonomy" id="1350067"/>
    <lineage>
        <taxon>Bacteria</taxon>
        <taxon>Pseudomonadati</taxon>
        <taxon>Bacteroidota</taxon>
        <taxon>Bacteroidia</taxon>
        <taxon>Bacteroidales</taxon>
        <taxon>Porphyromonadaceae</taxon>
        <taxon>Microbacter</taxon>
    </lineage>
</organism>
<dbReference type="InterPro" id="IPR056832">
    <property type="entry name" value="ARM_TT21_2nd"/>
</dbReference>
<dbReference type="PANTHER" id="PTHR44858:SF1">
    <property type="entry name" value="UDP-N-ACETYLGLUCOSAMINE--PEPTIDE N-ACETYLGLUCOSAMINYLTRANSFERASE SPINDLY-RELATED"/>
    <property type="match status" value="1"/>
</dbReference>
<dbReference type="Gene3D" id="1.25.40.10">
    <property type="entry name" value="Tetratricopeptide repeat domain"/>
    <property type="match status" value="3"/>
</dbReference>
<dbReference type="Pfam" id="PF13181">
    <property type="entry name" value="TPR_8"/>
    <property type="match status" value="1"/>
</dbReference>
<dbReference type="RefSeq" id="WP_183411961.1">
    <property type="nucleotide sequence ID" value="NZ_JACHYB010000001.1"/>
</dbReference>
<dbReference type="InterPro" id="IPR019734">
    <property type="entry name" value="TPR_rpt"/>
</dbReference>
<keyword evidence="2 3" id="KW-0802">TPR repeat</keyword>
<evidence type="ECO:0000256" key="2">
    <source>
        <dbReference type="ARBA" id="ARBA00022803"/>
    </source>
</evidence>
<dbReference type="SMART" id="SM00028">
    <property type="entry name" value="TPR"/>
    <property type="match status" value="7"/>
</dbReference>
<dbReference type="Proteomes" id="UP000544222">
    <property type="component" value="Unassembled WGS sequence"/>
</dbReference>
<feature type="domain" description="Tetratricopeptide repeat protein 21A/21B second ARM" evidence="4">
    <location>
        <begin position="61"/>
        <end position="205"/>
    </location>
</feature>
<dbReference type="EMBL" id="JACHYB010000001">
    <property type="protein sequence ID" value="MBB3186034.1"/>
    <property type="molecule type" value="Genomic_DNA"/>
</dbReference>
<feature type="repeat" description="TPR" evidence="3">
    <location>
        <begin position="420"/>
        <end position="453"/>
    </location>
</feature>
<proteinExistence type="predicted"/>
<keyword evidence="1" id="KW-0677">Repeat</keyword>
<dbReference type="AlphaFoldDB" id="A0A7W5H0X3"/>